<accession>A0A2Y9B3V0</accession>
<keyword evidence="1" id="KW-0812">Transmembrane</keyword>
<evidence type="ECO:0000313" key="5">
    <source>
        <dbReference type="Proteomes" id="UP000251571"/>
    </source>
</evidence>
<sequence>MRFVKYALLLIVVLIAGGFLHYNLPDRDIVRITGTEVIRVDTSGWNGAFYAGPDGGNAVADSRDVRFINAVDENRNARVYRNQDTGFWPPYFKFDSGNLQAEANDYDSDVDQEWVAVRHYGWRFEWLSIYPNAVSIRPVEGPDVTLIPWFNIIFLTLLAGTIWAITVRVMRWRRRVAEDIGEAWEDAGDHFAERRRGIRDWFRGR</sequence>
<dbReference type="Proteomes" id="UP000245839">
    <property type="component" value="Unassembled WGS sequence"/>
</dbReference>
<keyword evidence="4" id="KW-1185">Reference proteome</keyword>
<name>A0A2Y9B3V0_9RHOB</name>
<evidence type="ECO:0000313" key="4">
    <source>
        <dbReference type="Proteomes" id="UP000245839"/>
    </source>
</evidence>
<protein>
    <submittedName>
        <fullName evidence="2">Uncharacterized protein DUF1523</fullName>
    </submittedName>
</protein>
<dbReference type="Proteomes" id="UP000251571">
    <property type="component" value="Unassembled WGS sequence"/>
</dbReference>
<dbReference type="AlphaFoldDB" id="A0A2Y9B3V0"/>
<evidence type="ECO:0000256" key="1">
    <source>
        <dbReference type="SAM" id="Phobius"/>
    </source>
</evidence>
<dbReference type="InterPro" id="IPR011088">
    <property type="entry name" value="Phage_phiNM3_A0EWY4"/>
</dbReference>
<proteinExistence type="predicted"/>
<feature type="transmembrane region" description="Helical" evidence="1">
    <location>
        <begin position="146"/>
        <end position="165"/>
    </location>
</feature>
<evidence type="ECO:0000313" key="3">
    <source>
        <dbReference type="EMBL" id="SSA51186.1"/>
    </source>
</evidence>
<dbReference type="EMBL" id="UETC01000017">
    <property type="protein sequence ID" value="SSA51186.1"/>
    <property type="molecule type" value="Genomic_DNA"/>
</dbReference>
<dbReference type="Pfam" id="PF07509">
    <property type="entry name" value="DUF1523"/>
    <property type="match status" value="1"/>
</dbReference>
<reference evidence="2 4" key="2">
    <citation type="submission" date="2018-03" db="EMBL/GenBank/DDBJ databases">
        <title>Genomic Encyclopedia of Archaeal and Bacterial Type Strains, Phase II (KMG-II): from individual species to whole genera.</title>
        <authorList>
            <person name="Goeker M."/>
        </authorList>
    </citation>
    <scope>NUCLEOTIDE SEQUENCE [LARGE SCALE GENOMIC DNA]</scope>
    <source>
        <strain evidence="2 4">DSM 25227</strain>
    </source>
</reference>
<reference evidence="3 5" key="1">
    <citation type="submission" date="2016-10" db="EMBL/GenBank/DDBJ databases">
        <authorList>
            <person name="Cai Z."/>
        </authorList>
    </citation>
    <scope>NUCLEOTIDE SEQUENCE [LARGE SCALE GENOMIC DNA]</scope>
    <source>
        <strain evidence="3 5">DSM 25227</strain>
    </source>
</reference>
<dbReference type="RefSeq" id="WP_109566219.1">
    <property type="nucleotide sequence ID" value="NZ_QGDJ01000017.1"/>
</dbReference>
<keyword evidence="1" id="KW-1133">Transmembrane helix</keyword>
<dbReference type="EMBL" id="QGDJ01000017">
    <property type="protein sequence ID" value="PWJ12083.1"/>
    <property type="molecule type" value="Genomic_DNA"/>
</dbReference>
<gene>
    <name evidence="2" type="ORF">BCF38_11714</name>
    <name evidence="3" type="ORF">SAMN05421539_11714</name>
</gene>
<keyword evidence="1" id="KW-0472">Membrane</keyword>
<dbReference type="OrthoDB" id="5354324at2"/>
<organism evidence="3 5">
    <name type="scientific">Jannaschia seohaensis</name>
    <dbReference type="NCBI Taxonomy" id="475081"/>
    <lineage>
        <taxon>Bacteria</taxon>
        <taxon>Pseudomonadati</taxon>
        <taxon>Pseudomonadota</taxon>
        <taxon>Alphaproteobacteria</taxon>
        <taxon>Rhodobacterales</taxon>
        <taxon>Roseobacteraceae</taxon>
        <taxon>Jannaschia</taxon>
    </lineage>
</organism>
<evidence type="ECO:0000313" key="2">
    <source>
        <dbReference type="EMBL" id="PWJ12083.1"/>
    </source>
</evidence>
<feature type="transmembrane region" description="Helical" evidence="1">
    <location>
        <begin position="7"/>
        <end position="24"/>
    </location>
</feature>